<sequence length="403" mass="46589">MTLRFLVIAQDLRISGTSEGVVSRSFLAKLRMAYPNALIDVLYLKTHTGEDDLGLLPVNTIDSHEISLKPQFYIKWLNRISIRLFHISLYDKHIHKLFAKYIAKVDHEKYDYVFVRSSGVNHETILATKDLPILKKSIINFHDPYPFFWYPGSNAKLTGSELFRLKKMSLVIKQAKLCTSPSKLLSKDLDFLYASNNKFRVLPHQYSSSVFNLTQESKKYLKKKKVIISYHGSVQFGRDLDVLLDSYNELVLENLEIKAETEIRIRLKTNEFERFKNKYLNNENIIILEKTDFSTSSNEQMLESDIILILENGPKISNILVGKAPFIDATKKPVLILSPKASELRNIVTEEKYIATYSNKKEIKNKLKDLILNSLESNSEISVFGDYFSDDNFKKQLKQILEN</sequence>
<dbReference type="EMBL" id="BAABJK010000009">
    <property type="protein sequence ID" value="GAA4976018.1"/>
    <property type="molecule type" value="Genomic_DNA"/>
</dbReference>
<proteinExistence type="predicted"/>
<accession>A0ABP9HQ16</accession>
<evidence type="ECO:0000313" key="1">
    <source>
        <dbReference type="EMBL" id="GAA4976018.1"/>
    </source>
</evidence>
<gene>
    <name evidence="1" type="ORF">GCM10023315_28520</name>
</gene>
<keyword evidence="2" id="KW-1185">Reference proteome</keyword>
<name>A0ABP9HQ16_9FLAO</name>
<reference evidence="2" key="1">
    <citation type="journal article" date="2019" name="Int. J. Syst. Evol. Microbiol.">
        <title>The Global Catalogue of Microorganisms (GCM) 10K type strain sequencing project: providing services to taxonomists for standard genome sequencing and annotation.</title>
        <authorList>
            <consortium name="The Broad Institute Genomics Platform"/>
            <consortium name="The Broad Institute Genome Sequencing Center for Infectious Disease"/>
            <person name="Wu L."/>
            <person name="Ma J."/>
        </authorList>
    </citation>
    <scope>NUCLEOTIDE SEQUENCE [LARGE SCALE GENOMIC DNA]</scope>
    <source>
        <strain evidence="2">JCM 18287</strain>
    </source>
</reference>
<dbReference type="Proteomes" id="UP001501692">
    <property type="component" value="Unassembled WGS sequence"/>
</dbReference>
<evidence type="ECO:0008006" key="3">
    <source>
        <dbReference type="Google" id="ProtNLM"/>
    </source>
</evidence>
<comment type="caution">
    <text evidence="1">The sequence shown here is derived from an EMBL/GenBank/DDBJ whole genome shotgun (WGS) entry which is preliminary data.</text>
</comment>
<protein>
    <recommendedName>
        <fullName evidence="3">Glycosyltransferase family 4 protein</fullName>
    </recommendedName>
</protein>
<dbReference type="RefSeq" id="WP_345170076.1">
    <property type="nucleotide sequence ID" value="NZ_BAABJK010000009.1"/>
</dbReference>
<organism evidence="1 2">
    <name type="scientific">Algibacter aquimarinus</name>
    <dbReference type="NCBI Taxonomy" id="1136748"/>
    <lineage>
        <taxon>Bacteria</taxon>
        <taxon>Pseudomonadati</taxon>
        <taxon>Bacteroidota</taxon>
        <taxon>Flavobacteriia</taxon>
        <taxon>Flavobacteriales</taxon>
        <taxon>Flavobacteriaceae</taxon>
        <taxon>Algibacter</taxon>
    </lineage>
</organism>
<dbReference type="SUPFAM" id="SSF53756">
    <property type="entry name" value="UDP-Glycosyltransferase/glycogen phosphorylase"/>
    <property type="match status" value="1"/>
</dbReference>
<evidence type="ECO:0000313" key="2">
    <source>
        <dbReference type="Proteomes" id="UP001501692"/>
    </source>
</evidence>